<comment type="caution">
    <text evidence="2">The sequence shown here is derived from an EMBL/GenBank/DDBJ whole genome shotgun (WGS) entry which is preliminary data.</text>
</comment>
<proteinExistence type="predicted"/>
<feature type="chain" id="PRO_5043866683" evidence="1">
    <location>
        <begin position="24"/>
        <end position="110"/>
    </location>
</feature>
<gene>
    <name evidence="2" type="ORF">QCA50_010426</name>
</gene>
<feature type="signal peptide" evidence="1">
    <location>
        <begin position="1"/>
        <end position="23"/>
    </location>
</feature>
<dbReference type="AlphaFoldDB" id="A0AAW0G9A6"/>
<evidence type="ECO:0000256" key="1">
    <source>
        <dbReference type="SAM" id="SignalP"/>
    </source>
</evidence>
<name>A0AAW0G9A6_9APHY</name>
<organism evidence="2 3">
    <name type="scientific">Cerrena zonata</name>
    <dbReference type="NCBI Taxonomy" id="2478898"/>
    <lineage>
        <taxon>Eukaryota</taxon>
        <taxon>Fungi</taxon>
        <taxon>Dikarya</taxon>
        <taxon>Basidiomycota</taxon>
        <taxon>Agaricomycotina</taxon>
        <taxon>Agaricomycetes</taxon>
        <taxon>Polyporales</taxon>
        <taxon>Cerrenaceae</taxon>
        <taxon>Cerrena</taxon>
    </lineage>
</organism>
<evidence type="ECO:0000313" key="2">
    <source>
        <dbReference type="EMBL" id="KAK7686206.1"/>
    </source>
</evidence>
<reference evidence="2 3" key="1">
    <citation type="submission" date="2022-09" db="EMBL/GenBank/DDBJ databases">
        <authorList>
            <person name="Palmer J.M."/>
        </authorList>
    </citation>
    <scope>NUCLEOTIDE SEQUENCE [LARGE SCALE GENOMIC DNA]</scope>
    <source>
        <strain evidence="2 3">DSM 7382</strain>
    </source>
</reference>
<sequence length="110" mass="12373">MPSLSIYRYWWLIVGIWMSLSSGLNDSRVKPNCPNVRASVSGTRSADYKTGPFAHDTRDGASVLSLDVARLWGIFTTTLVRTGSKYGLDVSQRYRRLWSIADIVNITLVF</sequence>
<protein>
    <submittedName>
        <fullName evidence="2">Uncharacterized protein</fullName>
    </submittedName>
</protein>
<dbReference type="EMBL" id="JASBNA010000017">
    <property type="protein sequence ID" value="KAK7686206.1"/>
    <property type="molecule type" value="Genomic_DNA"/>
</dbReference>
<dbReference type="Proteomes" id="UP001385951">
    <property type="component" value="Unassembled WGS sequence"/>
</dbReference>
<keyword evidence="3" id="KW-1185">Reference proteome</keyword>
<keyword evidence="1" id="KW-0732">Signal</keyword>
<accession>A0AAW0G9A6</accession>
<evidence type="ECO:0000313" key="3">
    <source>
        <dbReference type="Proteomes" id="UP001385951"/>
    </source>
</evidence>